<evidence type="ECO:0000256" key="4">
    <source>
        <dbReference type="ARBA" id="ARBA00022475"/>
    </source>
</evidence>
<dbReference type="InterPro" id="IPR052017">
    <property type="entry name" value="TSUP"/>
</dbReference>
<keyword evidence="4 8" id="KW-1003">Cell membrane</keyword>
<evidence type="ECO:0000256" key="2">
    <source>
        <dbReference type="ARBA" id="ARBA00009142"/>
    </source>
</evidence>
<evidence type="ECO:0000256" key="3">
    <source>
        <dbReference type="ARBA" id="ARBA00022448"/>
    </source>
</evidence>
<gene>
    <name evidence="9" type="ORF">PGH26_02530</name>
</gene>
<comment type="similarity">
    <text evidence="2 8">Belongs to the 4-toluene sulfonate uptake permease (TSUP) (TC 2.A.102) family.</text>
</comment>
<keyword evidence="7 8" id="KW-0472">Membrane</keyword>
<evidence type="ECO:0000256" key="5">
    <source>
        <dbReference type="ARBA" id="ARBA00022692"/>
    </source>
</evidence>
<feature type="transmembrane region" description="Helical" evidence="8">
    <location>
        <begin position="71"/>
        <end position="89"/>
    </location>
</feature>
<keyword evidence="5 8" id="KW-0812">Transmembrane</keyword>
<comment type="subcellular location">
    <subcellularLocation>
        <location evidence="1 8">Cell membrane</location>
        <topology evidence="1 8">Multi-pass membrane protein</topology>
    </subcellularLocation>
</comment>
<feature type="transmembrane region" description="Helical" evidence="8">
    <location>
        <begin position="96"/>
        <end position="115"/>
    </location>
</feature>
<evidence type="ECO:0000313" key="9">
    <source>
        <dbReference type="EMBL" id="WOV84822.1"/>
    </source>
</evidence>
<accession>A0ABZ0KZQ5</accession>
<evidence type="ECO:0000256" key="1">
    <source>
        <dbReference type="ARBA" id="ARBA00004651"/>
    </source>
</evidence>
<evidence type="ECO:0000313" key="10">
    <source>
        <dbReference type="Proteomes" id="UP001303532"/>
    </source>
</evidence>
<name>A0ABZ0KZQ5_9BACL</name>
<sequence>MEYILLFFIALVAMMLGTLAGGGGLITMPAMLLMGIPIHSVIGASKISTTFSSFTTFLTVLLKKEITLRESWWILPVSLTAGTLGGITATHIPESALYKLAIVLLVGAFFTSFLSKADFAGQATLQPSKTGVAGLVGIGLYDGLFGPGQGTLLLYLFNQLRISYMRSIGFVRLASFSSGLGAAISYIAMGKIIWPIAFVLVLGSLSGAQIGVRIAEKLNPQHVRILLRLVIVGLIVQLVVKAILK</sequence>
<proteinExistence type="inferred from homology"/>
<dbReference type="Proteomes" id="UP001303532">
    <property type="component" value="Chromosome"/>
</dbReference>
<evidence type="ECO:0000256" key="6">
    <source>
        <dbReference type="ARBA" id="ARBA00022989"/>
    </source>
</evidence>
<keyword evidence="3" id="KW-0813">Transport</keyword>
<protein>
    <recommendedName>
        <fullName evidence="8">Probable membrane transporter protein</fullName>
    </recommendedName>
</protein>
<dbReference type="PANTHER" id="PTHR30269:SF0">
    <property type="entry name" value="MEMBRANE TRANSPORTER PROTEIN YFCA-RELATED"/>
    <property type="match status" value="1"/>
</dbReference>
<feature type="transmembrane region" description="Helical" evidence="8">
    <location>
        <begin position="169"/>
        <end position="187"/>
    </location>
</feature>
<keyword evidence="6 8" id="KW-1133">Transmembrane helix</keyword>
<dbReference type="EMBL" id="CP116341">
    <property type="protein sequence ID" value="WOV84822.1"/>
    <property type="molecule type" value="Genomic_DNA"/>
</dbReference>
<feature type="transmembrane region" description="Helical" evidence="8">
    <location>
        <begin position="226"/>
        <end position="244"/>
    </location>
</feature>
<evidence type="ECO:0000256" key="8">
    <source>
        <dbReference type="RuleBase" id="RU363041"/>
    </source>
</evidence>
<organism evidence="9 10">
    <name type="scientific">Sporosarcina jeotgali</name>
    <dbReference type="NCBI Taxonomy" id="3020056"/>
    <lineage>
        <taxon>Bacteria</taxon>
        <taxon>Bacillati</taxon>
        <taxon>Bacillota</taxon>
        <taxon>Bacilli</taxon>
        <taxon>Bacillales</taxon>
        <taxon>Caryophanaceae</taxon>
        <taxon>Sporosarcina</taxon>
    </lineage>
</organism>
<dbReference type="InterPro" id="IPR002781">
    <property type="entry name" value="TM_pro_TauE-like"/>
</dbReference>
<keyword evidence="10" id="KW-1185">Reference proteome</keyword>
<evidence type="ECO:0000256" key="7">
    <source>
        <dbReference type="ARBA" id="ARBA00023136"/>
    </source>
</evidence>
<feature type="transmembrane region" description="Helical" evidence="8">
    <location>
        <begin position="135"/>
        <end position="157"/>
    </location>
</feature>
<feature type="transmembrane region" description="Helical" evidence="8">
    <location>
        <begin position="193"/>
        <end position="214"/>
    </location>
</feature>
<dbReference type="Pfam" id="PF01925">
    <property type="entry name" value="TauE"/>
    <property type="match status" value="1"/>
</dbReference>
<reference evidence="9 10" key="1">
    <citation type="submission" date="2023-01" db="EMBL/GenBank/DDBJ databases">
        <title>Sporosarcina sp. nov., isolated from Korean tranditional fermented seafood 'Jeotgal'.</title>
        <authorList>
            <person name="Yang A.-I."/>
        </authorList>
    </citation>
    <scope>NUCLEOTIDE SEQUENCE [LARGE SCALE GENOMIC DNA]</scope>
    <source>
        <strain evidence="9 10">B2O-1</strain>
    </source>
</reference>
<dbReference type="RefSeq" id="WP_323692463.1">
    <property type="nucleotide sequence ID" value="NZ_CP116341.1"/>
</dbReference>
<dbReference type="PANTHER" id="PTHR30269">
    <property type="entry name" value="TRANSMEMBRANE PROTEIN YFCA"/>
    <property type="match status" value="1"/>
</dbReference>